<dbReference type="Gene3D" id="3.40.50.300">
    <property type="entry name" value="P-loop containing nucleotide triphosphate hydrolases"/>
    <property type="match status" value="1"/>
</dbReference>
<evidence type="ECO:0000313" key="17">
    <source>
        <dbReference type="EMBL" id="KYF48294.1"/>
    </source>
</evidence>
<dbReference type="Pfam" id="PF00072">
    <property type="entry name" value="Response_reg"/>
    <property type="match status" value="1"/>
</dbReference>
<dbReference type="InterPro" id="IPR011009">
    <property type="entry name" value="Kinase-like_dom_sf"/>
</dbReference>
<evidence type="ECO:0000256" key="3">
    <source>
        <dbReference type="ARBA" id="ARBA00012438"/>
    </source>
</evidence>
<dbReference type="CDD" id="cd14014">
    <property type="entry name" value="STKc_PknB_like"/>
    <property type="match status" value="1"/>
</dbReference>
<evidence type="ECO:0000259" key="16">
    <source>
        <dbReference type="PROSITE" id="PS50110"/>
    </source>
</evidence>
<dbReference type="GO" id="GO:0016020">
    <property type="term" value="C:membrane"/>
    <property type="evidence" value="ECO:0007669"/>
    <property type="project" value="UniProtKB-SubCell"/>
</dbReference>
<dbReference type="SUPFAM" id="SSF56112">
    <property type="entry name" value="Protein kinase-like (PK-like)"/>
    <property type="match status" value="1"/>
</dbReference>
<dbReference type="InterPro" id="IPR029016">
    <property type="entry name" value="GAF-like_dom_sf"/>
</dbReference>
<evidence type="ECO:0000256" key="8">
    <source>
        <dbReference type="ARBA" id="ARBA00022777"/>
    </source>
</evidence>
<dbReference type="InterPro" id="IPR011006">
    <property type="entry name" value="CheY-like_superfamily"/>
</dbReference>
<evidence type="ECO:0000256" key="13">
    <source>
        <dbReference type="SAM" id="Coils"/>
    </source>
</evidence>
<dbReference type="SMART" id="SM00387">
    <property type="entry name" value="HATPase_c"/>
    <property type="match status" value="1"/>
</dbReference>
<dbReference type="Pfam" id="PF01590">
    <property type="entry name" value="GAF"/>
    <property type="match status" value="1"/>
</dbReference>
<dbReference type="Gene3D" id="3.40.50.2300">
    <property type="match status" value="1"/>
</dbReference>
<keyword evidence="13" id="KW-0175">Coiled coil</keyword>
<dbReference type="InterPro" id="IPR036890">
    <property type="entry name" value="HATPase_C_sf"/>
</dbReference>
<feature type="coiled-coil region" evidence="13">
    <location>
        <begin position="1495"/>
        <end position="1536"/>
    </location>
</feature>
<evidence type="ECO:0000256" key="5">
    <source>
        <dbReference type="ARBA" id="ARBA00022679"/>
    </source>
</evidence>
<feature type="domain" description="Histidine kinase" evidence="15">
    <location>
        <begin position="1543"/>
        <end position="1764"/>
    </location>
</feature>
<dbReference type="InterPro" id="IPR001789">
    <property type="entry name" value="Sig_transdc_resp-reg_receiver"/>
</dbReference>
<keyword evidence="5" id="KW-0808">Transferase</keyword>
<dbReference type="Pfam" id="PF13191">
    <property type="entry name" value="AAA_16"/>
    <property type="match status" value="1"/>
</dbReference>
<keyword evidence="11" id="KW-0472">Membrane</keyword>
<evidence type="ECO:0000256" key="6">
    <source>
        <dbReference type="ARBA" id="ARBA00022692"/>
    </source>
</evidence>
<feature type="modified residue" description="4-aspartylphosphate" evidence="12">
    <location>
        <position position="1839"/>
    </location>
</feature>
<gene>
    <name evidence="17" type="ORF">BE08_28265</name>
</gene>
<dbReference type="Gene3D" id="3.30.565.10">
    <property type="entry name" value="Histidine kinase-like ATPase, C-terminal domain"/>
    <property type="match status" value="1"/>
</dbReference>
<dbReference type="InterPro" id="IPR053159">
    <property type="entry name" value="Hybrid_Histidine_Kinase"/>
</dbReference>
<dbReference type="SMART" id="SM00065">
    <property type="entry name" value="GAF"/>
    <property type="match status" value="1"/>
</dbReference>
<dbReference type="PANTHER" id="PTHR43642:SF1">
    <property type="entry name" value="HYBRID SIGNAL TRANSDUCTION HISTIDINE KINASE G"/>
    <property type="match status" value="1"/>
</dbReference>
<evidence type="ECO:0000256" key="9">
    <source>
        <dbReference type="ARBA" id="ARBA00022840"/>
    </source>
</evidence>
<dbReference type="GO" id="GO:0000155">
    <property type="term" value="F:phosphorelay sensor kinase activity"/>
    <property type="evidence" value="ECO:0007669"/>
    <property type="project" value="InterPro"/>
</dbReference>
<dbReference type="GO" id="GO:0005524">
    <property type="term" value="F:ATP binding"/>
    <property type="evidence" value="ECO:0007669"/>
    <property type="project" value="UniProtKB-KW"/>
</dbReference>
<dbReference type="Proteomes" id="UP000075420">
    <property type="component" value="Unassembled WGS sequence"/>
</dbReference>
<dbReference type="SMART" id="SM00448">
    <property type="entry name" value="REC"/>
    <property type="match status" value="1"/>
</dbReference>
<keyword evidence="9" id="KW-0067">ATP-binding</keyword>
<dbReference type="PROSITE" id="PS00108">
    <property type="entry name" value="PROTEIN_KINASE_ST"/>
    <property type="match status" value="1"/>
</dbReference>
<evidence type="ECO:0000256" key="11">
    <source>
        <dbReference type="ARBA" id="ARBA00023136"/>
    </source>
</evidence>
<protein>
    <recommendedName>
        <fullName evidence="3">histidine kinase</fullName>
        <ecNumber evidence="3">2.7.13.3</ecNumber>
    </recommendedName>
</protein>
<dbReference type="SUPFAM" id="SSF52172">
    <property type="entry name" value="CheY-like"/>
    <property type="match status" value="1"/>
</dbReference>
<dbReference type="PROSITE" id="PS50110">
    <property type="entry name" value="RESPONSE_REGULATORY"/>
    <property type="match status" value="1"/>
</dbReference>
<dbReference type="InterPro" id="IPR036097">
    <property type="entry name" value="HisK_dim/P_sf"/>
</dbReference>
<dbReference type="SUPFAM" id="SSF55874">
    <property type="entry name" value="ATPase domain of HSP90 chaperone/DNA topoisomerase II/histidine kinase"/>
    <property type="match status" value="1"/>
</dbReference>
<dbReference type="PANTHER" id="PTHR43642">
    <property type="entry name" value="HYBRID SIGNAL TRANSDUCTION HISTIDINE KINASE G"/>
    <property type="match status" value="1"/>
</dbReference>
<dbReference type="PROSITE" id="PS50109">
    <property type="entry name" value="HIS_KIN"/>
    <property type="match status" value="1"/>
</dbReference>
<name>A0A150P0G4_SORCE</name>
<keyword evidence="10" id="KW-1133">Transmembrane helix</keyword>
<dbReference type="Gene3D" id="3.30.450.40">
    <property type="match status" value="1"/>
</dbReference>
<dbReference type="CDD" id="cd17546">
    <property type="entry name" value="REC_hyHK_CKI1_RcsC-like"/>
    <property type="match status" value="1"/>
</dbReference>
<evidence type="ECO:0000313" key="18">
    <source>
        <dbReference type="Proteomes" id="UP000075420"/>
    </source>
</evidence>
<dbReference type="SMART" id="SM00220">
    <property type="entry name" value="S_TKc"/>
    <property type="match status" value="1"/>
</dbReference>
<dbReference type="InterPro" id="IPR008271">
    <property type="entry name" value="Ser/Thr_kinase_AS"/>
</dbReference>
<keyword evidence="7" id="KW-0547">Nucleotide-binding</keyword>
<keyword evidence="6" id="KW-0812">Transmembrane</keyword>
<reference evidence="17 18" key="1">
    <citation type="submission" date="2014-02" db="EMBL/GenBank/DDBJ databases">
        <title>The small core and large imbalanced accessory genome model reveals a collaborative survival strategy of Sorangium cellulosum strains in nature.</title>
        <authorList>
            <person name="Han K."/>
            <person name="Peng R."/>
            <person name="Blom J."/>
            <person name="Li Y.-Z."/>
        </authorList>
    </citation>
    <scope>NUCLEOTIDE SEQUENCE [LARGE SCALE GENOMIC DNA]</scope>
    <source>
        <strain evidence="17 18">So0157-25</strain>
    </source>
</reference>
<dbReference type="SUPFAM" id="SSF52540">
    <property type="entry name" value="P-loop containing nucleoside triphosphate hydrolases"/>
    <property type="match status" value="1"/>
</dbReference>
<dbReference type="InterPro" id="IPR004358">
    <property type="entry name" value="Sig_transdc_His_kin-like_C"/>
</dbReference>
<evidence type="ECO:0000256" key="1">
    <source>
        <dbReference type="ARBA" id="ARBA00000085"/>
    </source>
</evidence>
<dbReference type="FunFam" id="3.30.565.10:FF:000010">
    <property type="entry name" value="Sensor histidine kinase RcsC"/>
    <property type="match status" value="1"/>
</dbReference>
<evidence type="ECO:0000259" key="15">
    <source>
        <dbReference type="PROSITE" id="PS50109"/>
    </source>
</evidence>
<dbReference type="InterPro" id="IPR027417">
    <property type="entry name" value="P-loop_NTPase"/>
</dbReference>
<comment type="caution">
    <text evidence="17">The sequence shown here is derived from an EMBL/GenBank/DDBJ whole genome shotgun (WGS) entry which is preliminary data.</text>
</comment>
<dbReference type="SUPFAM" id="SSF55781">
    <property type="entry name" value="GAF domain-like"/>
    <property type="match status" value="1"/>
</dbReference>
<dbReference type="InterPro" id="IPR003661">
    <property type="entry name" value="HisK_dim/P_dom"/>
</dbReference>
<dbReference type="PROSITE" id="PS50011">
    <property type="entry name" value="PROTEIN_KINASE_DOM"/>
    <property type="match status" value="1"/>
</dbReference>
<proteinExistence type="predicted"/>
<accession>A0A150P0G4</accession>
<dbReference type="Pfam" id="PF00069">
    <property type="entry name" value="Pkinase"/>
    <property type="match status" value="1"/>
</dbReference>
<organism evidence="17 18">
    <name type="scientific">Sorangium cellulosum</name>
    <name type="common">Polyangium cellulosum</name>
    <dbReference type="NCBI Taxonomy" id="56"/>
    <lineage>
        <taxon>Bacteria</taxon>
        <taxon>Pseudomonadati</taxon>
        <taxon>Myxococcota</taxon>
        <taxon>Polyangia</taxon>
        <taxon>Polyangiales</taxon>
        <taxon>Polyangiaceae</taxon>
        <taxon>Sorangium</taxon>
    </lineage>
</organism>
<dbReference type="EC" id="2.7.13.3" evidence="3"/>
<evidence type="ECO:0000256" key="10">
    <source>
        <dbReference type="ARBA" id="ARBA00022989"/>
    </source>
</evidence>
<evidence type="ECO:0000256" key="2">
    <source>
        <dbReference type="ARBA" id="ARBA00004370"/>
    </source>
</evidence>
<feature type="domain" description="Response regulatory" evidence="16">
    <location>
        <begin position="1790"/>
        <end position="1906"/>
    </location>
</feature>
<dbReference type="Gene3D" id="1.10.510.10">
    <property type="entry name" value="Transferase(Phosphotransferase) domain 1"/>
    <property type="match status" value="1"/>
</dbReference>
<keyword evidence="8 17" id="KW-0418">Kinase</keyword>
<evidence type="ECO:0000256" key="12">
    <source>
        <dbReference type="PROSITE-ProRule" id="PRU00169"/>
    </source>
</evidence>
<feature type="domain" description="Protein kinase" evidence="14">
    <location>
        <begin position="7"/>
        <end position="272"/>
    </location>
</feature>
<dbReference type="Pfam" id="PF02518">
    <property type="entry name" value="HATPase_c"/>
    <property type="match status" value="1"/>
</dbReference>
<comment type="subcellular location">
    <subcellularLocation>
        <location evidence="2">Membrane</location>
    </subcellularLocation>
</comment>
<keyword evidence="4 12" id="KW-0597">Phosphoprotein</keyword>
<dbReference type="PRINTS" id="PR00344">
    <property type="entry name" value="BCTRLSENSOR"/>
</dbReference>
<evidence type="ECO:0000256" key="4">
    <source>
        <dbReference type="ARBA" id="ARBA00022553"/>
    </source>
</evidence>
<dbReference type="InterPro" id="IPR003018">
    <property type="entry name" value="GAF"/>
</dbReference>
<dbReference type="SUPFAM" id="SSF47384">
    <property type="entry name" value="Homodimeric domain of signal transducing histidine kinase"/>
    <property type="match status" value="1"/>
</dbReference>
<dbReference type="InterPro" id="IPR003594">
    <property type="entry name" value="HATPase_dom"/>
</dbReference>
<evidence type="ECO:0000256" key="7">
    <source>
        <dbReference type="ARBA" id="ARBA00022741"/>
    </source>
</evidence>
<evidence type="ECO:0000259" key="14">
    <source>
        <dbReference type="PROSITE" id="PS50011"/>
    </source>
</evidence>
<dbReference type="SMART" id="SM00388">
    <property type="entry name" value="HisKA"/>
    <property type="match status" value="1"/>
</dbReference>
<dbReference type="CDD" id="cd00082">
    <property type="entry name" value="HisKA"/>
    <property type="match status" value="1"/>
</dbReference>
<dbReference type="FunFam" id="1.10.287.130:FF:000004">
    <property type="entry name" value="Ethylene receptor 1"/>
    <property type="match status" value="1"/>
</dbReference>
<dbReference type="EMBL" id="JELY01003517">
    <property type="protein sequence ID" value="KYF48294.1"/>
    <property type="molecule type" value="Genomic_DNA"/>
</dbReference>
<dbReference type="InterPro" id="IPR000719">
    <property type="entry name" value="Prot_kinase_dom"/>
</dbReference>
<comment type="catalytic activity">
    <reaction evidence="1">
        <text>ATP + protein L-histidine = ADP + protein N-phospho-L-histidine.</text>
        <dbReference type="EC" id="2.7.13.3"/>
    </reaction>
</comment>
<sequence length="2002" mass="217517">MVQLAEYAWGETLYEGLETRVQRAVHRPSGERVVVKRPVAAIPSARTVGRLLHEHRILSKLADVPGVARPLGLEQQGGSAALLLRDAGLRSLDRVLAERGRLRVEAALRLALGVCRVLQGVHAAGVMHKDVKPQNILVDEGWADVVLVDFGIASELAQEAAEARLPDALEGTLAYISPEQTGRTARGLDARTDLYSLGVLLFEALSGRRPFLDKDPLALVHAHLAKAPPALDGLVEGVPGVLARIVERCLEKHPEQRYQTAMGLGADLERVLSEWTERGRAEPFALGKKDFSPRLSLPQGLVSRDRESQQIAAAFERAAAGAVEVLLLAGPSGVGKTALVRSVYREIARAGRGLLLSGKHDQLGRSVPYAALAQAFSGLLNNLTASPKPVFESWRARIDKALGKNARVIADLVPELEWLMGTLAPVPEVPTEMAYHRLKLSWIDFVRAVTDASPPLLLFLDDLQWVDPASLELLKVLLTDVGRRHLLVIAAYRDNEVDPGHPLWAFIDAVSASGVASSRLTVGPLSEASVAEWLTLALSAAPERVGALAGALHRKTNGNPFFLGQLLLELHRQRRVRRDLEDGAWQWDQDAVERAAVTDNVVDLVLRKVVELPAGTQELLGQAACAGHSFSFEELTVLSGKGPAEVGALLWPAVLAGLVVPSDGQYREAQALALAHQSSDLEARYRFLHDRVQQAFYERIPPEQRTRTHLAIGRRLRAAFEQQGGSHQKQLEMVRHLNLGAAALQGEAERKDLAALSLRGARAAKRNGSYQLQATLVDRAQELLGERAWEDEPALSVELALERIEADYMLRAFDEVHRGAEALLARRLAALPRLAAQELRVRAFRAAGQLREGERLGLAALAEHGIHYPESNEACIAQIVQLIGECNAWLDEHPEGFTRMPADPSPEHSLCDALEAAMGLCAVIGTRPATFALAAVRNTHQATKRGALTSAAPFFIGIMAHAPSAFLGDYRGSVRWTREGEQAAVRLGSPFFPECSFIRGLYVPHEAPVEQSRIHYQAALREALASGSFVGTSYGLLGELYYVDLWGGRPLDQVARREESQRELMARAGDAHGRQFFALAASYADFLRAAPRRRPAPDEDWLTESSRAFLARGNGLVAELARILEVHLFLAFGEHARALERAEEAERFRPAVYGVAPVTDIPLWRGLAAAKRCAPAPADGERAALLATLDHAIERFRSFAEGCAENFGHKLRLLEAERARLDGRTDDALLAYDDAIEQASAQGFLHIEALAAQLCADFHLAANRRRLAAHYLRQACDAYTRWGALALVEHLHEQHPALLPDLAAAPAVERTATTTASINTTDTTGGAALDVATTVRATQALSSELVLGALIGRILRLLAENAGAERAVLALVQGGALRVEAELVLDPERLALDLDEPVGASARLPSAVVQYVERSKVPVVLGRAAADPRFDADPYLRSRRPASLLAVPLVHQGRLSGVMYLEHAHAIDAFPQARIELCALLASQAATAVENATLYAEVQRKTEALQAANARLELEVEQRTRELRAAKEAADAASQAKSTFLAHMSHELRTPLNGILGYAQILEHSTSLSLADRNGVQTIRRSGEHLLTLINDVLDLAKIEAGRIDLTPRDVQFDALVGIVTDLCRVRAESKGLAFSSEVTGPALSHVHADDRRLIQVLLNLLGNAIKFTERGRVGLRVEVLDGGGPERAVRFRVEDTGPGIPPEHQQRIFEPFEQVGSDVARAEGTGLGLTITRQIVERMGGRIEVQSRLGEGSVFTVTLRLTEARPPANAAGAALVPGEIAGYEGERRRVLVVDDHADNRAVVRDLLAPLGFSVLEAEGGEAALRLAAEHAPALIVLDLAMPGMDGYEAARRLRQIPSLGRTVILASSAGVAGREVERSREAGCDDFLPKPVEAAALLDRLQRSLGLTWIREERRGALASPAALTEAEVAALPCPQPDDMARLLDLSSRGRLLELIEEARRLQEKDERLRPWLERLCALARGFQLKAVRAMLANGRREASA</sequence>
<dbReference type="Gene3D" id="1.10.287.130">
    <property type="match status" value="1"/>
</dbReference>
<dbReference type="CDD" id="cd16922">
    <property type="entry name" value="HATPase_EvgS-ArcB-TorS-like"/>
    <property type="match status" value="1"/>
</dbReference>
<dbReference type="Pfam" id="PF00512">
    <property type="entry name" value="HisKA"/>
    <property type="match status" value="1"/>
</dbReference>
<dbReference type="InterPro" id="IPR005467">
    <property type="entry name" value="His_kinase_dom"/>
</dbReference>
<dbReference type="InterPro" id="IPR041664">
    <property type="entry name" value="AAA_16"/>
</dbReference>